<dbReference type="EMBL" id="CP035704">
    <property type="protein sequence ID" value="QBB70342.1"/>
    <property type="molecule type" value="Genomic_DNA"/>
</dbReference>
<proteinExistence type="predicted"/>
<dbReference type="Proteomes" id="UP000291562">
    <property type="component" value="Chromosome"/>
</dbReference>
<name>A0A411HIH9_9GAMM</name>
<dbReference type="SMART" id="SM00240">
    <property type="entry name" value="FHA"/>
    <property type="match status" value="2"/>
</dbReference>
<reference evidence="3 4" key="1">
    <citation type="submission" date="2019-01" db="EMBL/GenBank/DDBJ databases">
        <title>Pseudolysobacter antarctica gen. nov., sp. nov., isolated from Fildes Peninsula, Antarctica.</title>
        <authorList>
            <person name="Wei Z."/>
            <person name="Peng F."/>
        </authorList>
    </citation>
    <scope>NUCLEOTIDE SEQUENCE [LARGE SCALE GENOMIC DNA]</scope>
    <source>
        <strain evidence="3 4">AQ6-296</strain>
    </source>
</reference>
<dbReference type="RefSeq" id="WP_129832601.1">
    <property type="nucleotide sequence ID" value="NZ_CP035704.1"/>
</dbReference>
<dbReference type="AlphaFoldDB" id="A0A411HIH9"/>
<feature type="domain" description="FHA" evidence="2">
    <location>
        <begin position="149"/>
        <end position="198"/>
    </location>
</feature>
<accession>A0A411HIH9</accession>
<keyword evidence="1" id="KW-1133">Transmembrane helix</keyword>
<keyword evidence="1" id="KW-0812">Transmembrane</keyword>
<protein>
    <submittedName>
        <fullName evidence="3">FHA domain-containing protein</fullName>
    </submittedName>
</protein>
<dbReference type="InterPro" id="IPR000253">
    <property type="entry name" value="FHA_dom"/>
</dbReference>
<dbReference type="PROSITE" id="PS50006">
    <property type="entry name" value="FHA_DOMAIN"/>
    <property type="match status" value="1"/>
</dbReference>
<dbReference type="KEGG" id="xbc:ELE36_08175"/>
<organism evidence="3 4">
    <name type="scientific">Pseudolysobacter antarcticus</name>
    <dbReference type="NCBI Taxonomy" id="2511995"/>
    <lineage>
        <taxon>Bacteria</taxon>
        <taxon>Pseudomonadati</taxon>
        <taxon>Pseudomonadota</taxon>
        <taxon>Gammaproteobacteria</taxon>
        <taxon>Lysobacterales</taxon>
        <taxon>Rhodanobacteraceae</taxon>
        <taxon>Pseudolysobacter</taxon>
    </lineage>
</organism>
<evidence type="ECO:0000256" key="1">
    <source>
        <dbReference type="SAM" id="Phobius"/>
    </source>
</evidence>
<evidence type="ECO:0000313" key="4">
    <source>
        <dbReference type="Proteomes" id="UP000291562"/>
    </source>
</evidence>
<sequence length="287" mass="31209">MRLTFPNAEQQDVMTDAGIISLGANAENTIVLTGDGVQPLHAYIFVDARGIVLNVTPPARVHVNARPVREKALLRLGDVLSIDTLQILLKPDRDSDIRTQLTEIKLPQTRAMQSDKPAADAPRCTPSRVALRGISGGHFGRIVALRGRLTIGSGAHCDLRLDEPQMPREHAVIECIDDVIQLRDLDSTQTTRVNGVVVRDAVLHSGDQIEFERNRFVIEAPGLPQRLLSGAEPESQADQLTQSWRLPVVPETAPAPSKPAPRGEIWWLIGAAALIGIAIAAALLIKF</sequence>
<feature type="transmembrane region" description="Helical" evidence="1">
    <location>
        <begin position="265"/>
        <end position="285"/>
    </location>
</feature>
<dbReference type="OrthoDB" id="9815482at2"/>
<evidence type="ECO:0000259" key="2">
    <source>
        <dbReference type="PROSITE" id="PS50006"/>
    </source>
</evidence>
<dbReference type="SUPFAM" id="SSF49879">
    <property type="entry name" value="SMAD/FHA domain"/>
    <property type="match status" value="2"/>
</dbReference>
<evidence type="ECO:0000313" key="3">
    <source>
        <dbReference type="EMBL" id="QBB70342.1"/>
    </source>
</evidence>
<dbReference type="CDD" id="cd00060">
    <property type="entry name" value="FHA"/>
    <property type="match status" value="2"/>
</dbReference>
<keyword evidence="1" id="KW-0472">Membrane</keyword>
<gene>
    <name evidence="3" type="ORF">ELE36_08175</name>
</gene>
<dbReference type="Pfam" id="PF00498">
    <property type="entry name" value="FHA"/>
    <property type="match status" value="1"/>
</dbReference>
<dbReference type="Gene3D" id="2.60.200.20">
    <property type="match status" value="2"/>
</dbReference>
<keyword evidence="4" id="KW-1185">Reference proteome</keyword>
<dbReference type="InterPro" id="IPR008984">
    <property type="entry name" value="SMAD_FHA_dom_sf"/>
</dbReference>